<gene>
    <name evidence="13" type="ORF">LUZ61_019762</name>
</gene>
<keyword evidence="4 9" id="KW-0238">DNA-binding</keyword>
<dbReference type="InterPro" id="IPR001356">
    <property type="entry name" value="HD"/>
</dbReference>
<dbReference type="SUPFAM" id="SSF46689">
    <property type="entry name" value="Homeodomain-like"/>
    <property type="match status" value="1"/>
</dbReference>
<dbReference type="CDD" id="cd00086">
    <property type="entry name" value="homeodomain"/>
    <property type="match status" value="1"/>
</dbReference>
<keyword evidence="3" id="KW-0805">Transcription regulation</keyword>
<dbReference type="GO" id="GO:0003700">
    <property type="term" value="F:DNA-binding transcription factor activity"/>
    <property type="evidence" value="ECO:0007669"/>
    <property type="project" value="InterPro"/>
</dbReference>
<evidence type="ECO:0000313" key="14">
    <source>
        <dbReference type="Proteomes" id="UP001210211"/>
    </source>
</evidence>
<evidence type="ECO:0000259" key="12">
    <source>
        <dbReference type="PROSITE" id="PS50071"/>
    </source>
</evidence>
<protein>
    <recommendedName>
        <fullName evidence="12">Homeobox domain-containing protein</fullName>
    </recommendedName>
</protein>
<evidence type="ECO:0000256" key="8">
    <source>
        <dbReference type="ARBA" id="ARBA00024040"/>
    </source>
</evidence>
<sequence length="319" mass="36279">MDPFHYHAHPQPQPQFKPHQDEKCNITSKTHHQNSTNNINSSYLCRQTSTRWIPTSEQIRILRDLYYNCGVRSPNSEEIQRISSMLRQYGKIEGKNVFYWFQNHKARERQKKRLTVEVNGVNMKSYGNGSVNAGLVSPGALTPTVDASTPSSSACLYGAAPTESSAYTGPMLTERNLNIEFNMNGTEEVPQLQNNHGGMELDIHMTPWQLPPNVEQSAATVAVTRELETLQLFPVKSEPEPSNFQLQLHLHEEPRVSFPQFSTSFSCCNPSFYYQHQFQQVQLQQNQENQCMMYGEPTTTSLELTLGSYFLSPPYPGPI</sequence>
<evidence type="ECO:0000256" key="1">
    <source>
        <dbReference type="ARBA" id="ARBA00004123"/>
    </source>
</evidence>
<dbReference type="Gene3D" id="1.10.10.60">
    <property type="entry name" value="Homeodomain-like"/>
    <property type="match status" value="1"/>
</dbReference>
<accession>A0AAD5ZBS7</accession>
<dbReference type="PANTHER" id="PTHR45940:SF2">
    <property type="entry name" value="WUSCHEL-RELATED HOMEOBOX 1"/>
    <property type="match status" value="1"/>
</dbReference>
<name>A0AAD5ZBS7_9POAL</name>
<keyword evidence="5 9" id="KW-0371">Homeobox</keyword>
<keyword evidence="6" id="KW-0804">Transcription</keyword>
<organism evidence="13 14">
    <name type="scientific">Rhynchospora tenuis</name>
    <dbReference type="NCBI Taxonomy" id="198213"/>
    <lineage>
        <taxon>Eukaryota</taxon>
        <taxon>Viridiplantae</taxon>
        <taxon>Streptophyta</taxon>
        <taxon>Embryophyta</taxon>
        <taxon>Tracheophyta</taxon>
        <taxon>Spermatophyta</taxon>
        <taxon>Magnoliopsida</taxon>
        <taxon>Liliopsida</taxon>
        <taxon>Poales</taxon>
        <taxon>Cyperaceae</taxon>
        <taxon>Cyperoideae</taxon>
        <taxon>Rhynchosporeae</taxon>
        <taxon>Rhynchospora</taxon>
    </lineage>
</organism>
<proteinExistence type="inferred from homology"/>
<comment type="similarity">
    <text evidence="8">Belongs to the WUS homeobox family.</text>
</comment>
<dbReference type="GO" id="GO:0003677">
    <property type="term" value="F:DNA binding"/>
    <property type="evidence" value="ECO:0007669"/>
    <property type="project" value="UniProtKB-UniRule"/>
</dbReference>
<comment type="subcellular location">
    <subcellularLocation>
        <location evidence="1 9 10">Nucleus</location>
    </subcellularLocation>
</comment>
<evidence type="ECO:0000256" key="11">
    <source>
        <dbReference type="SAM" id="MobiDB-lite"/>
    </source>
</evidence>
<dbReference type="InterPro" id="IPR044555">
    <property type="entry name" value="WUSCHEL-like"/>
</dbReference>
<dbReference type="PANTHER" id="PTHR45940">
    <property type="entry name" value="WUSCHEL-RELATED HOMEOBOX 1-RELATED"/>
    <property type="match status" value="1"/>
</dbReference>
<dbReference type="EMBL" id="JAMRDG010000002">
    <property type="protein sequence ID" value="KAJ3690598.1"/>
    <property type="molecule type" value="Genomic_DNA"/>
</dbReference>
<evidence type="ECO:0000256" key="4">
    <source>
        <dbReference type="ARBA" id="ARBA00023125"/>
    </source>
</evidence>
<dbReference type="Pfam" id="PF00046">
    <property type="entry name" value="Homeodomain"/>
    <property type="match status" value="1"/>
</dbReference>
<dbReference type="PROSITE" id="PS50071">
    <property type="entry name" value="HOMEOBOX_2"/>
    <property type="match status" value="1"/>
</dbReference>
<keyword evidence="2" id="KW-0217">Developmental protein</keyword>
<evidence type="ECO:0000256" key="7">
    <source>
        <dbReference type="ARBA" id="ARBA00023242"/>
    </source>
</evidence>
<dbReference type="GO" id="GO:0099402">
    <property type="term" value="P:plant organ development"/>
    <property type="evidence" value="ECO:0007669"/>
    <property type="project" value="InterPro"/>
</dbReference>
<feature type="domain" description="Homeobox" evidence="12">
    <location>
        <begin position="45"/>
        <end position="111"/>
    </location>
</feature>
<evidence type="ECO:0000256" key="6">
    <source>
        <dbReference type="ARBA" id="ARBA00023163"/>
    </source>
</evidence>
<evidence type="ECO:0000256" key="10">
    <source>
        <dbReference type="RuleBase" id="RU000682"/>
    </source>
</evidence>
<evidence type="ECO:0000256" key="9">
    <source>
        <dbReference type="PROSITE-ProRule" id="PRU00108"/>
    </source>
</evidence>
<feature type="DNA-binding region" description="Homeobox" evidence="9">
    <location>
        <begin position="47"/>
        <end position="112"/>
    </location>
</feature>
<dbReference type="GO" id="GO:0005634">
    <property type="term" value="C:nucleus"/>
    <property type="evidence" value="ECO:0007669"/>
    <property type="project" value="UniProtKB-SubCell"/>
</dbReference>
<dbReference type="InterPro" id="IPR009057">
    <property type="entry name" value="Homeodomain-like_sf"/>
</dbReference>
<reference evidence="13 14" key="1">
    <citation type="journal article" date="2022" name="Cell">
        <title>Repeat-based holocentromeres influence genome architecture and karyotype evolution.</title>
        <authorList>
            <person name="Hofstatter P.G."/>
            <person name="Thangavel G."/>
            <person name="Lux T."/>
            <person name="Neumann P."/>
            <person name="Vondrak T."/>
            <person name="Novak P."/>
            <person name="Zhang M."/>
            <person name="Costa L."/>
            <person name="Castellani M."/>
            <person name="Scott A."/>
            <person name="Toegelov H."/>
            <person name="Fuchs J."/>
            <person name="Mata-Sucre Y."/>
            <person name="Dias Y."/>
            <person name="Vanzela A.L.L."/>
            <person name="Huettel B."/>
            <person name="Almeida C.C.S."/>
            <person name="Simkova H."/>
            <person name="Souza G."/>
            <person name="Pedrosa-Harand A."/>
            <person name="Macas J."/>
            <person name="Mayer K.F.X."/>
            <person name="Houben A."/>
            <person name="Marques A."/>
        </authorList>
    </citation>
    <scope>NUCLEOTIDE SEQUENCE [LARGE SCALE GENOMIC DNA]</scope>
    <source>
        <strain evidence="13">RhyTen1mFocal</strain>
    </source>
</reference>
<dbReference type="AlphaFoldDB" id="A0AAD5ZBS7"/>
<evidence type="ECO:0000313" key="13">
    <source>
        <dbReference type="EMBL" id="KAJ3690598.1"/>
    </source>
</evidence>
<keyword evidence="7 9" id="KW-0539">Nucleus</keyword>
<dbReference type="Proteomes" id="UP001210211">
    <property type="component" value="Unassembled WGS sequence"/>
</dbReference>
<comment type="caution">
    <text evidence="13">The sequence shown here is derived from an EMBL/GenBank/DDBJ whole genome shotgun (WGS) entry which is preliminary data.</text>
</comment>
<evidence type="ECO:0000256" key="3">
    <source>
        <dbReference type="ARBA" id="ARBA00023015"/>
    </source>
</evidence>
<feature type="region of interest" description="Disordered" evidence="11">
    <location>
        <begin position="1"/>
        <end position="21"/>
    </location>
</feature>
<keyword evidence="14" id="KW-1185">Reference proteome</keyword>
<evidence type="ECO:0000256" key="2">
    <source>
        <dbReference type="ARBA" id="ARBA00022473"/>
    </source>
</evidence>
<evidence type="ECO:0000256" key="5">
    <source>
        <dbReference type="ARBA" id="ARBA00023155"/>
    </source>
</evidence>
<dbReference type="SMART" id="SM00389">
    <property type="entry name" value="HOX"/>
    <property type="match status" value="1"/>
</dbReference>